<evidence type="ECO:0000256" key="10">
    <source>
        <dbReference type="SAM" id="MobiDB-lite"/>
    </source>
</evidence>
<keyword evidence="6" id="KW-0238">DNA-binding</keyword>
<dbReference type="InterPro" id="IPR012337">
    <property type="entry name" value="RNaseH-like_sf"/>
</dbReference>
<evidence type="ECO:0000256" key="2">
    <source>
        <dbReference type="ARBA" id="ARBA00022723"/>
    </source>
</evidence>
<keyword evidence="7" id="KW-0804">Transcription</keyword>
<evidence type="ECO:0000256" key="9">
    <source>
        <dbReference type="PROSITE-ProRule" id="PRU00027"/>
    </source>
</evidence>
<comment type="subcellular location">
    <subcellularLocation>
        <location evidence="1">Nucleus</location>
    </subcellularLocation>
</comment>
<dbReference type="PANTHER" id="PTHR46481">
    <property type="entry name" value="ZINC FINGER BED DOMAIN-CONTAINING PROTEIN 4"/>
    <property type="match status" value="1"/>
</dbReference>
<evidence type="ECO:0000256" key="6">
    <source>
        <dbReference type="ARBA" id="ARBA00023125"/>
    </source>
</evidence>
<dbReference type="SUPFAM" id="SSF57667">
    <property type="entry name" value="beta-beta-alpha zinc fingers"/>
    <property type="match status" value="1"/>
</dbReference>
<evidence type="ECO:0000256" key="5">
    <source>
        <dbReference type="ARBA" id="ARBA00023015"/>
    </source>
</evidence>
<dbReference type="Pfam" id="PF05699">
    <property type="entry name" value="Dimer_Tnp_hAT"/>
    <property type="match status" value="1"/>
</dbReference>
<evidence type="ECO:0000256" key="1">
    <source>
        <dbReference type="ARBA" id="ARBA00004123"/>
    </source>
</evidence>
<accession>A0ABD1IXB7</accession>
<dbReference type="Gene3D" id="1.10.10.1070">
    <property type="entry name" value="Zinc finger, BED domain-containing"/>
    <property type="match status" value="1"/>
</dbReference>
<reference evidence="12 13" key="1">
    <citation type="submission" date="2024-09" db="EMBL/GenBank/DDBJ databases">
        <title>A chromosome-level genome assembly of Gray's grenadier anchovy, Coilia grayii.</title>
        <authorList>
            <person name="Fu Z."/>
        </authorList>
    </citation>
    <scope>NUCLEOTIDE SEQUENCE [LARGE SCALE GENOMIC DNA]</scope>
    <source>
        <strain evidence="12">G4</strain>
        <tissue evidence="12">Muscle</tissue>
    </source>
</reference>
<dbReference type="InterPro" id="IPR052035">
    <property type="entry name" value="ZnF_BED_domain_contain"/>
</dbReference>
<dbReference type="SUPFAM" id="SSF140996">
    <property type="entry name" value="Hermes dimerisation domain"/>
    <property type="match status" value="1"/>
</dbReference>
<keyword evidence="3 9" id="KW-0863">Zinc-finger</keyword>
<dbReference type="SMART" id="SM00614">
    <property type="entry name" value="ZnF_BED"/>
    <property type="match status" value="1"/>
</dbReference>
<dbReference type="PANTHER" id="PTHR46481:SF4">
    <property type="entry name" value="ZINC FINGER BED DOMAIN-CONTAINING PROTEIN 4"/>
    <property type="match status" value="1"/>
</dbReference>
<dbReference type="Pfam" id="PF02892">
    <property type="entry name" value="zf-BED"/>
    <property type="match status" value="1"/>
</dbReference>
<dbReference type="GO" id="GO:0005634">
    <property type="term" value="C:nucleus"/>
    <property type="evidence" value="ECO:0007669"/>
    <property type="project" value="UniProtKB-SubCell"/>
</dbReference>
<proteinExistence type="predicted"/>
<feature type="domain" description="BED-type" evidence="11">
    <location>
        <begin position="13"/>
        <end position="70"/>
    </location>
</feature>
<dbReference type="GO" id="GO:0008270">
    <property type="term" value="F:zinc ion binding"/>
    <property type="evidence" value="ECO:0007669"/>
    <property type="project" value="UniProtKB-KW"/>
</dbReference>
<feature type="region of interest" description="Disordered" evidence="10">
    <location>
        <begin position="472"/>
        <end position="506"/>
    </location>
</feature>
<dbReference type="InterPro" id="IPR008906">
    <property type="entry name" value="HATC_C_dom"/>
</dbReference>
<keyword evidence="2" id="KW-0479">Metal-binding</keyword>
<keyword evidence="8" id="KW-0539">Nucleus</keyword>
<dbReference type="InterPro" id="IPR036236">
    <property type="entry name" value="Znf_C2H2_sf"/>
</dbReference>
<protein>
    <recommendedName>
        <fullName evidence="11">BED-type domain-containing protein</fullName>
    </recommendedName>
</protein>
<evidence type="ECO:0000256" key="3">
    <source>
        <dbReference type="ARBA" id="ARBA00022771"/>
    </source>
</evidence>
<dbReference type="InterPro" id="IPR003656">
    <property type="entry name" value="Znf_BED"/>
</dbReference>
<gene>
    <name evidence="12" type="ORF">ACEWY4_024654</name>
</gene>
<dbReference type="EMBL" id="JBHFQA010000022">
    <property type="protein sequence ID" value="KAL2078910.1"/>
    <property type="molecule type" value="Genomic_DNA"/>
</dbReference>
<evidence type="ECO:0000256" key="7">
    <source>
        <dbReference type="ARBA" id="ARBA00023163"/>
    </source>
</evidence>
<keyword evidence="4" id="KW-0862">Zinc</keyword>
<dbReference type="AlphaFoldDB" id="A0ABD1IXB7"/>
<sequence>MANSSYLLLVPSNMKADVWNHFGFRKLGNGTVDKSKVVCRICKAEVKYSGNTTNLRNHLTRHHPDVQLMLTSETDTRQQSIETAFKNKMPHNSPRAQNITESIALFICKDLRPYSVVENEGFSNMVEVLEPRYTIPGRKQMSESVIPRLYETLKESVTLSLQSADRVALTCDAWTSLTQDSFVTITSHFIGKQWDNISYVLQTRAMYASHTGANIAELLSEALNEWNLTNKDPVIITDNAANMVRAIEILEVPHIGCFAHTLNLASQSALKLPAISRLLGRVRRIVTFFHRSTKASHVLKEKQALLNLPRHKLKTDVVTRWNSALDMLERFLEQQPAISATLLSPEVRRSEKDLCTLTEADITVAEDIVKALRPMKSATLVMSEEAHPTLSVIAPLHSQLLEEMRHCSGDSNIVKDVKSAMHHDLNFRYTNLKEMLYVASAIDPRFKTLPFAPVEDREDTFMRLITETVSLDQAQDHESDCSGTRGGAPTQEQSSNDGPSPPKTSKGSCALLDLLGAAYAPVSPRVNSTVADRAQEEVAKYREVAPLPLSENPLKWWSMHEGEYPLLSRQAKRYLCVPGTSVPAERIFSTAGDILTAKRNCLLPEHVDQLLFLHKNYKM</sequence>
<keyword evidence="5" id="KW-0805">Transcription regulation</keyword>
<dbReference type="GO" id="GO:0003677">
    <property type="term" value="F:DNA binding"/>
    <property type="evidence" value="ECO:0007669"/>
    <property type="project" value="UniProtKB-KW"/>
</dbReference>
<evidence type="ECO:0000259" key="11">
    <source>
        <dbReference type="PROSITE" id="PS50808"/>
    </source>
</evidence>
<evidence type="ECO:0000313" key="13">
    <source>
        <dbReference type="Proteomes" id="UP001591681"/>
    </source>
</evidence>
<dbReference type="PROSITE" id="PS50808">
    <property type="entry name" value="ZF_BED"/>
    <property type="match status" value="1"/>
</dbReference>
<dbReference type="SUPFAM" id="SSF53098">
    <property type="entry name" value="Ribonuclease H-like"/>
    <property type="match status" value="1"/>
</dbReference>
<feature type="compositionally biased region" description="Polar residues" evidence="10">
    <location>
        <begin position="490"/>
        <end position="506"/>
    </location>
</feature>
<organism evidence="12 13">
    <name type="scientific">Coilia grayii</name>
    <name type="common">Gray's grenadier anchovy</name>
    <dbReference type="NCBI Taxonomy" id="363190"/>
    <lineage>
        <taxon>Eukaryota</taxon>
        <taxon>Metazoa</taxon>
        <taxon>Chordata</taxon>
        <taxon>Craniata</taxon>
        <taxon>Vertebrata</taxon>
        <taxon>Euteleostomi</taxon>
        <taxon>Actinopterygii</taxon>
        <taxon>Neopterygii</taxon>
        <taxon>Teleostei</taxon>
        <taxon>Clupei</taxon>
        <taxon>Clupeiformes</taxon>
        <taxon>Clupeoidei</taxon>
        <taxon>Engraulidae</taxon>
        <taxon>Coilinae</taxon>
        <taxon>Coilia</taxon>
    </lineage>
</organism>
<name>A0ABD1IXB7_9TELE</name>
<evidence type="ECO:0000313" key="12">
    <source>
        <dbReference type="EMBL" id="KAL2078910.1"/>
    </source>
</evidence>
<evidence type="ECO:0000256" key="4">
    <source>
        <dbReference type="ARBA" id="ARBA00022833"/>
    </source>
</evidence>
<evidence type="ECO:0000256" key="8">
    <source>
        <dbReference type="ARBA" id="ARBA00023242"/>
    </source>
</evidence>
<keyword evidence="13" id="KW-1185">Reference proteome</keyword>
<comment type="caution">
    <text evidence="12">The sequence shown here is derived from an EMBL/GenBank/DDBJ whole genome shotgun (WGS) entry which is preliminary data.</text>
</comment>
<dbReference type="Proteomes" id="UP001591681">
    <property type="component" value="Unassembled WGS sequence"/>
</dbReference>